<feature type="transmembrane region" description="Helical" evidence="1">
    <location>
        <begin position="51"/>
        <end position="70"/>
    </location>
</feature>
<keyword evidence="1" id="KW-0472">Membrane</keyword>
<dbReference type="Gene3D" id="1.10.3730.20">
    <property type="match status" value="1"/>
</dbReference>
<reference evidence="2" key="1">
    <citation type="journal article" date="2020" name="Nature">
        <title>Giant virus diversity and host interactions through global metagenomics.</title>
        <authorList>
            <person name="Schulz F."/>
            <person name="Roux S."/>
            <person name="Paez-Espino D."/>
            <person name="Jungbluth S."/>
            <person name="Walsh D.A."/>
            <person name="Denef V.J."/>
            <person name="McMahon K.D."/>
            <person name="Konstantinidis K.T."/>
            <person name="Eloe-Fadrosh E.A."/>
            <person name="Kyrpides N.C."/>
            <person name="Woyke T."/>
        </authorList>
    </citation>
    <scope>NUCLEOTIDE SEQUENCE</scope>
    <source>
        <strain evidence="2">GVMAG-M-3300025778-1</strain>
    </source>
</reference>
<feature type="transmembrane region" description="Helical" evidence="1">
    <location>
        <begin position="82"/>
        <end position="101"/>
    </location>
</feature>
<evidence type="ECO:0008006" key="3">
    <source>
        <dbReference type="Google" id="ProtNLM"/>
    </source>
</evidence>
<keyword evidence="1" id="KW-1133">Transmembrane helix</keyword>
<accession>A0A6C0J2F3</accession>
<organism evidence="2">
    <name type="scientific">viral metagenome</name>
    <dbReference type="NCBI Taxonomy" id="1070528"/>
    <lineage>
        <taxon>unclassified sequences</taxon>
        <taxon>metagenomes</taxon>
        <taxon>organismal metagenomes</taxon>
    </lineage>
</organism>
<name>A0A6C0J2F3_9ZZZZ</name>
<feature type="transmembrane region" description="Helical" evidence="1">
    <location>
        <begin position="107"/>
        <end position="125"/>
    </location>
</feature>
<keyword evidence="1" id="KW-0812">Transmembrane</keyword>
<dbReference type="AlphaFoldDB" id="A0A6C0J2F3"/>
<dbReference type="InterPro" id="IPR037185">
    <property type="entry name" value="EmrE-like"/>
</dbReference>
<protein>
    <recommendedName>
        <fullName evidence="3">EamA domain-containing protein</fullName>
    </recommendedName>
</protein>
<sequence>MKDILDNLIKSVNWKVGRFNTLPIVFGVVMALLDIFMMGMAKEVSLKTVPYALGLGGATLIYAFQPYLFVKALTFENMTVVNLIWNLSSDIIVTLMGVLYYGESIAGLRWLALCMSLFSIGLFAYTD</sequence>
<evidence type="ECO:0000256" key="1">
    <source>
        <dbReference type="SAM" id="Phobius"/>
    </source>
</evidence>
<dbReference type="SUPFAM" id="SSF103481">
    <property type="entry name" value="Multidrug resistance efflux transporter EmrE"/>
    <property type="match status" value="1"/>
</dbReference>
<proteinExistence type="predicted"/>
<dbReference type="EMBL" id="MN740318">
    <property type="protein sequence ID" value="QHT99854.1"/>
    <property type="molecule type" value="Genomic_DNA"/>
</dbReference>
<evidence type="ECO:0000313" key="2">
    <source>
        <dbReference type="EMBL" id="QHT99854.1"/>
    </source>
</evidence>
<feature type="transmembrane region" description="Helical" evidence="1">
    <location>
        <begin position="21"/>
        <end position="39"/>
    </location>
</feature>